<keyword evidence="1" id="KW-0456">Lyase</keyword>
<dbReference type="RefSeq" id="WP_073239021.1">
    <property type="nucleotide sequence ID" value="NZ_FQUQ01000010.1"/>
</dbReference>
<dbReference type="AlphaFoldDB" id="A0A1M5PSA9"/>
<evidence type="ECO:0000313" key="2">
    <source>
        <dbReference type="Proteomes" id="UP000184287"/>
    </source>
</evidence>
<dbReference type="EMBL" id="FQUQ01000010">
    <property type="protein sequence ID" value="SHH04153.1"/>
    <property type="molecule type" value="Genomic_DNA"/>
</dbReference>
<dbReference type="InterPro" id="IPR015813">
    <property type="entry name" value="Pyrv/PenolPyrv_kinase-like_dom"/>
</dbReference>
<dbReference type="OrthoDB" id="278846at2"/>
<gene>
    <name evidence="1" type="ORF">SAMN04488522_11053</name>
</gene>
<dbReference type="Proteomes" id="UP000184287">
    <property type="component" value="Unassembled WGS sequence"/>
</dbReference>
<sequence>MEFLIIENKPERARAFDEMGVDRIFLDLEIIGKIERQGHLDTVISQHHQIEDIDPIKKELQQSKLLVRCNPIHEHSSSEINEIIGRGADIIMLPFFKSHFEVEHFLAIVDGRVGTTLLLETPEAFCRIDNILALKGIEEIHIGLNDLHLGMGLNFMFELISTGVVDYLVKKIEEKGLKFGIGGIANLEGGLIPGKSILSEHVRLGSSMAILSRSMTNSFNNNLDGIGEEVKRLRAFEAFLLKQNETYFREAHADFVRAVNNLVEKKIKTSG</sequence>
<accession>A0A1M5PSA9</accession>
<dbReference type="Gene3D" id="3.20.20.60">
    <property type="entry name" value="Phosphoenolpyruvate-binding domains"/>
    <property type="match status" value="2"/>
</dbReference>
<name>A0A1M5PSA9_9SPHI</name>
<keyword evidence="2" id="KW-1185">Reference proteome</keyword>
<protein>
    <submittedName>
        <fullName evidence="1">HpcH/HpaI aldolase/citrate lyase family protein</fullName>
    </submittedName>
</protein>
<dbReference type="STRING" id="288992.SAMN04488522_11053"/>
<proteinExistence type="predicted"/>
<evidence type="ECO:0000313" key="1">
    <source>
        <dbReference type="EMBL" id="SHH04153.1"/>
    </source>
</evidence>
<dbReference type="InterPro" id="IPR040442">
    <property type="entry name" value="Pyrv_kinase-like_dom_sf"/>
</dbReference>
<dbReference type="GO" id="GO:0016829">
    <property type="term" value="F:lyase activity"/>
    <property type="evidence" value="ECO:0007669"/>
    <property type="project" value="UniProtKB-KW"/>
</dbReference>
<organism evidence="1 2">
    <name type="scientific">Pedobacter caeni</name>
    <dbReference type="NCBI Taxonomy" id="288992"/>
    <lineage>
        <taxon>Bacteria</taxon>
        <taxon>Pseudomonadati</taxon>
        <taxon>Bacteroidota</taxon>
        <taxon>Sphingobacteriia</taxon>
        <taxon>Sphingobacteriales</taxon>
        <taxon>Sphingobacteriaceae</taxon>
        <taxon>Pedobacter</taxon>
    </lineage>
</organism>
<reference evidence="2" key="1">
    <citation type="submission" date="2016-11" db="EMBL/GenBank/DDBJ databases">
        <authorList>
            <person name="Varghese N."/>
            <person name="Submissions S."/>
        </authorList>
    </citation>
    <scope>NUCLEOTIDE SEQUENCE [LARGE SCALE GENOMIC DNA]</scope>
    <source>
        <strain evidence="2">DSM 16990</strain>
    </source>
</reference>
<dbReference type="SUPFAM" id="SSF51621">
    <property type="entry name" value="Phosphoenolpyruvate/pyruvate domain"/>
    <property type="match status" value="1"/>
</dbReference>